<dbReference type="eggNOG" id="ENOG502QR55">
    <property type="taxonomic scope" value="Eukaryota"/>
</dbReference>
<evidence type="ECO:0000313" key="3">
    <source>
        <dbReference type="Proteomes" id="UP000000314"/>
    </source>
</evidence>
<accession>C4R0E4</accession>
<name>C4R0E4_KOMPG</name>
<dbReference type="SMR" id="C4R0E4"/>
<dbReference type="HOGENOM" id="CLU_048127_3_1_1"/>
<feature type="region of interest" description="Disordered" evidence="1">
    <location>
        <begin position="214"/>
        <end position="235"/>
    </location>
</feature>
<dbReference type="OrthoDB" id="8249012at2759"/>
<dbReference type="RefSeq" id="XP_002491248.1">
    <property type="nucleotide sequence ID" value="XM_002491203.1"/>
</dbReference>
<dbReference type="InterPro" id="IPR011257">
    <property type="entry name" value="DNA_glycosylase"/>
</dbReference>
<protein>
    <submittedName>
        <fullName evidence="2">Uncharacterized protein</fullName>
    </submittedName>
</protein>
<proteinExistence type="predicted"/>
<dbReference type="GO" id="GO:0006281">
    <property type="term" value="P:DNA repair"/>
    <property type="evidence" value="ECO:0007669"/>
    <property type="project" value="InterPro"/>
</dbReference>
<keyword evidence="3" id="KW-1185">Reference proteome</keyword>
<evidence type="ECO:0000256" key="1">
    <source>
        <dbReference type="SAM" id="MobiDB-lite"/>
    </source>
</evidence>
<dbReference type="GO" id="GO:0003824">
    <property type="term" value="F:catalytic activity"/>
    <property type="evidence" value="ECO:0007669"/>
    <property type="project" value="InterPro"/>
</dbReference>
<sequence length="235" mass="27102">MAFLTKDFILTTNKEEYPKALKAKAQTKKDQAKLLQLDNWKEEVISKTLDHRYQKESHLFLTKEELIKLVEWKLEKGKFRPTLRKLVSSNDETVVKQVTGRGYDIFIAYIQGKEEFLTSVKKSLDEFCKLKGVGPATATLILSLFPSVGDKKVVPFFSDESFMYFNDIKIKYTLREYLDIYLPKVEAIGEETGINDLSIIEKFTWTLFMNGKTDSNTSNSKRASEDTAAPTKRRK</sequence>
<organism evidence="2 3">
    <name type="scientific">Komagataella phaffii (strain GS115 / ATCC 20864)</name>
    <name type="common">Yeast</name>
    <name type="synonym">Pichia pastoris</name>
    <dbReference type="NCBI Taxonomy" id="644223"/>
    <lineage>
        <taxon>Eukaryota</taxon>
        <taxon>Fungi</taxon>
        <taxon>Dikarya</taxon>
        <taxon>Ascomycota</taxon>
        <taxon>Saccharomycotina</taxon>
        <taxon>Pichiomycetes</taxon>
        <taxon>Pichiales</taxon>
        <taxon>Pichiaceae</taxon>
        <taxon>Komagataella</taxon>
    </lineage>
</organism>
<dbReference type="AlphaFoldDB" id="C4R0E4"/>
<dbReference type="SUPFAM" id="SSF48150">
    <property type="entry name" value="DNA-glycosylase"/>
    <property type="match status" value="1"/>
</dbReference>
<dbReference type="KEGG" id="ppa:PAS_chr2-1_0348"/>
<dbReference type="InParanoid" id="C4R0E4"/>
<dbReference type="EMBL" id="FN392320">
    <property type="protein sequence ID" value="CAY68968.1"/>
    <property type="molecule type" value="Genomic_DNA"/>
</dbReference>
<reference evidence="2 3" key="1">
    <citation type="journal article" date="2009" name="Nat. Biotechnol.">
        <title>Genome sequence of the recombinant protein production host Pichia pastoris.</title>
        <authorList>
            <person name="De Schutter K."/>
            <person name="Lin Y.C."/>
            <person name="Tiels P."/>
            <person name="Van Hecke A."/>
            <person name="Glinka S."/>
            <person name="Weber-Lehmann J."/>
            <person name="Rouze P."/>
            <person name="Van de Peer Y."/>
            <person name="Callewaert N."/>
        </authorList>
    </citation>
    <scope>NUCLEOTIDE SEQUENCE [LARGE SCALE GENOMIC DNA]</scope>
    <source>
        <strain evidence="3">GS115 / ATCC 20864</strain>
    </source>
</reference>
<dbReference type="PANTHER" id="PTHR21521">
    <property type="entry name" value="AMUN, ISOFORM A"/>
    <property type="match status" value="1"/>
</dbReference>
<dbReference type="Proteomes" id="UP000000314">
    <property type="component" value="Chromosome 2"/>
</dbReference>
<dbReference type="STRING" id="644223.C4R0E4"/>
<dbReference type="GeneID" id="8199036"/>
<dbReference type="PANTHER" id="PTHR21521:SF0">
    <property type="entry name" value="AMUN, ISOFORM A"/>
    <property type="match status" value="1"/>
</dbReference>
<evidence type="ECO:0000313" key="2">
    <source>
        <dbReference type="EMBL" id="CAY68968.1"/>
    </source>
</evidence>
<gene>
    <name evidence="2" type="ordered locus">PAS_chr2-1_0348</name>
</gene>